<accession>A0A834A4G4</accession>
<protein>
    <submittedName>
        <fullName evidence="1">Uncharacterized protein</fullName>
    </submittedName>
</protein>
<organism evidence="1 2">
    <name type="scientific">Phyllostomus discolor</name>
    <name type="common">pale spear-nosed bat</name>
    <dbReference type="NCBI Taxonomy" id="89673"/>
    <lineage>
        <taxon>Eukaryota</taxon>
        <taxon>Metazoa</taxon>
        <taxon>Chordata</taxon>
        <taxon>Craniata</taxon>
        <taxon>Vertebrata</taxon>
        <taxon>Euteleostomi</taxon>
        <taxon>Mammalia</taxon>
        <taxon>Eutheria</taxon>
        <taxon>Laurasiatheria</taxon>
        <taxon>Chiroptera</taxon>
        <taxon>Yangochiroptera</taxon>
        <taxon>Phyllostomidae</taxon>
        <taxon>Phyllostominae</taxon>
        <taxon>Phyllostomus</taxon>
    </lineage>
</organism>
<name>A0A834A4G4_9CHIR</name>
<gene>
    <name evidence="1" type="ORF">HJG60_011271</name>
</gene>
<evidence type="ECO:0000313" key="2">
    <source>
        <dbReference type="Proteomes" id="UP000664940"/>
    </source>
</evidence>
<dbReference type="EMBL" id="JABVXQ010000006">
    <property type="protein sequence ID" value="KAF6104293.1"/>
    <property type="molecule type" value="Genomic_DNA"/>
</dbReference>
<evidence type="ECO:0000313" key="1">
    <source>
        <dbReference type="EMBL" id="KAF6104293.1"/>
    </source>
</evidence>
<comment type="caution">
    <text evidence="1">The sequence shown here is derived from an EMBL/GenBank/DDBJ whole genome shotgun (WGS) entry which is preliminary data.</text>
</comment>
<proteinExistence type="predicted"/>
<dbReference type="AlphaFoldDB" id="A0A834A4G4"/>
<reference evidence="1 2" key="1">
    <citation type="journal article" date="2020" name="Nature">
        <title>Six reference-quality genomes reveal evolution of bat adaptations.</title>
        <authorList>
            <person name="Jebb D."/>
            <person name="Huang Z."/>
            <person name="Pippel M."/>
            <person name="Hughes G.M."/>
            <person name="Lavrichenko K."/>
            <person name="Devanna P."/>
            <person name="Winkler S."/>
            <person name="Jermiin L.S."/>
            <person name="Skirmuntt E.C."/>
            <person name="Katzourakis A."/>
            <person name="Burkitt-Gray L."/>
            <person name="Ray D.A."/>
            <person name="Sullivan K.A.M."/>
            <person name="Roscito J.G."/>
            <person name="Kirilenko B.M."/>
            <person name="Davalos L.M."/>
            <person name="Corthals A.P."/>
            <person name="Power M.L."/>
            <person name="Jones G."/>
            <person name="Ransome R.D."/>
            <person name="Dechmann D.K.N."/>
            <person name="Locatelli A.G."/>
            <person name="Puechmaille S.J."/>
            <person name="Fedrigo O."/>
            <person name="Jarvis E.D."/>
            <person name="Hiller M."/>
            <person name="Vernes S.C."/>
            <person name="Myers E.W."/>
            <person name="Teeling E.C."/>
        </authorList>
    </citation>
    <scope>NUCLEOTIDE SEQUENCE [LARGE SCALE GENOMIC DNA]</scope>
    <source>
        <strain evidence="1">Bat1K_MPI-CBG_1</strain>
    </source>
</reference>
<dbReference type="Proteomes" id="UP000664940">
    <property type="component" value="Unassembled WGS sequence"/>
</dbReference>
<sequence length="163" mass="17434">MLYVGAGAGTGGNNGGSSVLLGSQTLLWDPGLRALPWSTITASLGLPAEACVLRDHRCVLAPWMAVAPISRQIFPDLRAPLTRASPAPTQLVFSYQSGCTGLLQLLGCPTSIQINPLSVLGVILSVNYRCSNLGCVRRYGASTYSSILKEIFKEKIKMYSFEL</sequence>